<accession>A0A2R6NTF5</accession>
<gene>
    <name evidence="5" type="ORF">PHLCEN_2v8547</name>
</gene>
<evidence type="ECO:0000313" key="5">
    <source>
        <dbReference type="EMBL" id="PSR76315.1"/>
    </source>
</evidence>
<dbReference type="GO" id="GO:0016491">
    <property type="term" value="F:oxidoreductase activity"/>
    <property type="evidence" value="ECO:0007669"/>
    <property type="project" value="UniProtKB-KW"/>
</dbReference>
<evidence type="ECO:0000313" key="6">
    <source>
        <dbReference type="Proteomes" id="UP000186601"/>
    </source>
</evidence>
<comment type="caution">
    <text evidence="5">The sequence shown here is derived from an EMBL/GenBank/DDBJ whole genome shotgun (WGS) entry which is preliminary data.</text>
</comment>
<feature type="domain" description="FAD-binding" evidence="4">
    <location>
        <begin position="8"/>
        <end position="160"/>
    </location>
</feature>
<dbReference type="SUPFAM" id="SSF51905">
    <property type="entry name" value="FAD/NAD(P)-binding domain"/>
    <property type="match status" value="1"/>
</dbReference>
<dbReference type="GO" id="GO:0005739">
    <property type="term" value="C:mitochondrion"/>
    <property type="evidence" value="ECO:0007669"/>
    <property type="project" value="TreeGrafter"/>
</dbReference>
<dbReference type="InterPro" id="IPR018168">
    <property type="entry name" value="Ubi_Hdrlase_CS"/>
</dbReference>
<sequence>MTENLNLQRGLLRHISQFTEVELLDKIKVQSIATEDREGGGWPLVHLSDGRTLRARLLVGADGFNSPVRSYARIQSYGWAYDRHAIVATMNHPPRGPFQGSNTVAYQRFLPTGPIAFLPLSETSSSLVWSTKPQLASALKTVDPQVLADMINAAFRLPDVSLCYLQDRILDAEQSGSPLKPSQFRDELAFRERSDTIDVRSAYSSLAPEQSSAGIPSEDADAVPPIVTSIQAGTIASFPLRFSHAESYIGEGQGVRTVLVGDAAHTVHPLAGQGLNGGLADVEALVRCIEHALLRGGDVACDKLHKLYSSTSQPVVWARSVGLEVLNELDTIKAALMMSAGSERHRRRPGEVGWELAAKSIENFATGLDNARALGGSLANVVGDGVRSLWERGGSGRA</sequence>
<evidence type="ECO:0000256" key="1">
    <source>
        <dbReference type="ARBA" id="ARBA00022630"/>
    </source>
</evidence>
<evidence type="ECO:0000256" key="3">
    <source>
        <dbReference type="ARBA" id="ARBA00023002"/>
    </source>
</evidence>
<protein>
    <recommendedName>
        <fullName evidence="4">FAD-binding domain-containing protein</fullName>
    </recommendedName>
</protein>
<dbReference type="InterPro" id="IPR002938">
    <property type="entry name" value="FAD-bd"/>
</dbReference>
<dbReference type="InterPro" id="IPR036188">
    <property type="entry name" value="FAD/NAD-bd_sf"/>
</dbReference>
<dbReference type="EMBL" id="MLYV02000850">
    <property type="protein sequence ID" value="PSR76315.1"/>
    <property type="molecule type" value="Genomic_DNA"/>
</dbReference>
<dbReference type="Gene3D" id="3.50.50.60">
    <property type="entry name" value="FAD/NAD(P)-binding domain"/>
    <property type="match status" value="2"/>
</dbReference>
<dbReference type="GO" id="GO:0071949">
    <property type="term" value="F:FAD binding"/>
    <property type="evidence" value="ECO:0007669"/>
    <property type="project" value="InterPro"/>
</dbReference>
<name>A0A2R6NTF5_9APHY</name>
<dbReference type="AlphaFoldDB" id="A0A2R6NTF5"/>
<dbReference type="Pfam" id="PF01494">
    <property type="entry name" value="FAD_binding_3"/>
    <property type="match status" value="2"/>
</dbReference>
<evidence type="ECO:0000259" key="4">
    <source>
        <dbReference type="Pfam" id="PF01494"/>
    </source>
</evidence>
<dbReference type="PROSITE" id="PS01304">
    <property type="entry name" value="UBIH"/>
    <property type="match status" value="1"/>
</dbReference>
<organism evidence="5 6">
    <name type="scientific">Hermanssonia centrifuga</name>
    <dbReference type="NCBI Taxonomy" id="98765"/>
    <lineage>
        <taxon>Eukaryota</taxon>
        <taxon>Fungi</taxon>
        <taxon>Dikarya</taxon>
        <taxon>Basidiomycota</taxon>
        <taxon>Agaricomycotina</taxon>
        <taxon>Agaricomycetes</taxon>
        <taxon>Polyporales</taxon>
        <taxon>Meruliaceae</taxon>
        <taxon>Hermanssonia</taxon>
    </lineage>
</organism>
<feature type="domain" description="FAD-binding" evidence="4">
    <location>
        <begin position="255"/>
        <end position="318"/>
    </location>
</feature>
<dbReference type="PANTHER" id="PTHR43876:SF7">
    <property type="entry name" value="UBIQUINONE BIOSYNTHESIS MONOOXYGENASE COQ6, MITOCHONDRIAL"/>
    <property type="match status" value="1"/>
</dbReference>
<dbReference type="InterPro" id="IPR051205">
    <property type="entry name" value="UbiH/COQ6_monooxygenase"/>
</dbReference>
<keyword evidence="6" id="KW-1185">Reference proteome</keyword>
<keyword evidence="1" id="KW-0285">Flavoprotein</keyword>
<dbReference type="OrthoDB" id="683240at2759"/>
<dbReference type="STRING" id="98765.A0A2R6NTF5"/>
<dbReference type="Proteomes" id="UP000186601">
    <property type="component" value="Unassembled WGS sequence"/>
</dbReference>
<evidence type="ECO:0000256" key="2">
    <source>
        <dbReference type="ARBA" id="ARBA00022827"/>
    </source>
</evidence>
<dbReference type="PANTHER" id="PTHR43876">
    <property type="entry name" value="UBIQUINONE BIOSYNTHESIS MONOOXYGENASE COQ6, MITOCHONDRIAL"/>
    <property type="match status" value="1"/>
</dbReference>
<proteinExistence type="predicted"/>
<reference evidence="5 6" key="1">
    <citation type="submission" date="2018-02" db="EMBL/GenBank/DDBJ databases">
        <title>Genome sequence of the basidiomycete white-rot fungus Phlebia centrifuga.</title>
        <authorList>
            <person name="Granchi Z."/>
            <person name="Peng M."/>
            <person name="de Vries R.P."/>
            <person name="Hilden K."/>
            <person name="Makela M.R."/>
            <person name="Grigoriev I."/>
            <person name="Riley R."/>
        </authorList>
    </citation>
    <scope>NUCLEOTIDE SEQUENCE [LARGE SCALE GENOMIC DNA]</scope>
    <source>
        <strain evidence="5 6">FBCC195</strain>
    </source>
</reference>
<keyword evidence="3" id="KW-0560">Oxidoreductase</keyword>
<keyword evidence="2" id="KW-0274">FAD</keyword>